<reference evidence="6 7" key="1">
    <citation type="submission" date="2015-01" db="EMBL/GenBank/DDBJ databases">
        <title>Enhanced salinomycin production by adjusting the supply of polyketide extender units in Streptomyce albus DSM 41398.</title>
        <authorList>
            <person name="Lu C."/>
        </authorList>
    </citation>
    <scope>NUCLEOTIDE SEQUENCE [LARGE SCALE GENOMIC DNA]</scope>
    <source>
        <strain evidence="7">ATCC 21838 / DSM 41398 / FERM P-419 / JCM 4703 / NBRC 107858</strain>
    </source>
</reference>
<keyword evidence="7" id="KW-1185">Reference proteome</keyword>
<sequence>MAVIHRTTLTPTKLELLASWLPAQPWYQEPEGGPRPAKAGGFRLDDPAGEVGIEFMVVTEGPEAEPRSYLVPLTYRAAPLEEAADALLGTAEHGVLGRRWVYDGAHDPVLVRELGALFLGKSAPQAQSESDTPDPTVRAHYTGPATAPLTPRLHRALTPLPDGAPEEAAPALGRLFAGWQLPDGTGVRGVFAVVEEEEG</sequence>
<evidence type="ECO:0000256" key="2">
    <source>
        <dbReference type="ARBA" id="ARBA00022741"/>
    </source>
</evidence>
<evidence type="ECO:0000256" key="1">
    <source>
        <dbReference type="ARBA" id="ARBA00022679"/>
    </source>
</evidence>
<dbReference type="Proteomes" id="UP000031523">
    <property type="component" value="Chromosome"/>
</dbReference>
<accession>A0A0B5EPD0</accession>
<dbReference type="GO" id="GO:0005524">
    <property type="term" value="F:ATP binding"/>
    <property type="evidence" value="ECO:0007669"/>
    <property type="project" value="UniProtKB-KW"/>
</dbReference>
<evidence type="ECO:0000313" key="7">
    <source>
        <dbReference type="Proteomes" id="UP000031523"/>
    </source>
</evidence>
<gene>
    <name evidence="6" type="ORF">SLNWT_4252</name>
</gene>
<feature type="domain" description="Maltokinase N-terminal cap" evidence="5">
    <location>
        <begin position="20"/>
        <end position="107"/>
    </location>
</feature>
<keyword evidence="1" id="KW-0808">Transferase</keyword>
<dbReference type="GO" id="GO:0016301">
    <property type="term" value="F:kinase activity"/>
    <property type="evidence" value="ECO:0007669"/>
    <property type="project" value="UniProtKB-KW"/>
</dbReference>
<organism evidence="6 7">
    <name type="scientific">Streptomyces albus (strain ATCC 21838 / DSM 41398 / FERM P-419 / JCM 4703 / NBRC 107858)</name>
    <dbReference type="NCBI Taxonomy" id="1081613"/>
    <lineage>
        <taxon>Bacteria</taxon>
        <taxon>Bacillati</taxon>
        <taxon>Actinomycetota</taxon>
        <taxon>Actinomycetes</taxon>
        <taxon>Kitasatosporales</taxon>
        <taxon>Streptomycetaceae</taxon>
        <taxon>Streptomyces</taxon>
    </lineage>
</organism>
<keyword evidence="2" id="KW-0547">Nucleotide-binding</keyword>
<evidence type="ECO:0000256" key="4">
    <source>
        <dbReference type="ARBA" id="ARBA00022840"/>
    </source>
</evidence>
<evidence type="ECO:0000313" key="6">
    <source>
        <dbReference type="EMBL" id="AJE84628.1"/>
    </source>
</evidence>
<dbReference type="Pfam" id="PF18085">
    <property type="entry name" value="Mak_N_cap"/>
    <property type="match status" value="1"/>
</dbReference>
<name>A0A0B5EPD0_STRA4</name>
<keyword evidence="4" id="KW-0067">ATP-binding</keyword>
<keyword evidence="3" id="KW-0418">Kinase</keyword>
<evidence type="ECO:0000256" key="3">
    <source>
        <dbReference type="ARBA" id="ARBA00022777"/>
    </source>
</evidence>
<dbReference type="KEGG" id="sals:SLNWT_4252"/>
<protein>
    <recommendedName>
        <fullName evidence="5">Maltokinase N-terminal cap domain-containing protein</fullName>
    </recommendedName>
</protein>
<dbReference type="EMBL" id="CP010519">
    <property type="protein sequence ID" value="AJE84628.1"/>
    <property type="molecule type" value="Genomic_DNA"/>
</dbReference>
<evidence type="ECO:0000259" key="5">
    <source>
        <dbReference type="Pfam" id="PF18085"/>
    </source>
</evidence>
<proteinExistence type="predicted"/>
<dbReference type="AlphaFoldDB" id="A0A0B5EPD0"/>
<dbReference type="InterPro" id="IPR040999">
    <property type="entry name" value="Mak_N_cap"/>
</dbReference>